<protein>
    <submittedName>
        <fullName evidence="1">Uncharacterized protein</fullName>
    </submittedName>
</protein>
<gene>
    <name evidence="1" type="ORF">RESH_02487</name>
</gene>
<dbReference type="AlphaFoldDB" id="M5S5Y4"/>
<organism evidence="1 2">
    <name type="scientific">Rhodopirellula europaea SH398</name>
    <dbReference type="NCBI Taxonomy" id="1263868"/>
    <lineage>
        <taxon>Bacteria</taxon>
        <taxon>Pseudomonadati</taxon>
        <taxon>Planctomycetota</taxon>
        <taxon>Planctomycetia</taxon>
        <taxon>Pirellulales</taxon>
        <taxon>Pirellulaceae</taxon>
        <taxon>Rhodopirellula</taxon>
    </lineage>
</organism>
<comment type="caution">
    <text evidence="1">The sequence shown here is derived from an EMBL/GenBank/DDBJ whole genome shotgun (WGS) entry which is preliminary data.</text>
</comment>
<proteinExistence type="predicted"/>
<dbReference type="Proteomes" id="UP000011996">
    <property type="component" value="Unassembled WGS sequence"/>
</dbReference>
<name>M5S5Y4_9BACT</name>
<sequence length="47" mass="5235">MCVVFKHAPISRTDQNRSDGRCEPFRLTSRNVARTIIASLVGPLIHA</sequence>
<dbReference type="PATRIC" id="fig|1263868.3.peg.2701"/>
<evidence type="ECO:0000313" key="1">
    <source>
        <dbReference type="EMBL" id="EMI26905.1"/>
    </source>
</evidence>
<accession>M5S5Y4</accession>
<dbReference type="EMBL" id="ANOF01000081">
    <property type="protein sequence ID" value="EMI26905.1"/>
    <property type="molecule type" value="Genomic_DNA"/>
</dbReference>
<evidence type="ECO:0000313" key="2">
    <source>
        <dbReference type="Proteomes" id="UP000011996"/>
    </source>
</evidence>
<dbReference type="STRING" id="1263868.RESH_02487"/>
<reference evidence="1 2" key="1">
    <citation type="journal article" date="2013" name="Mar. Genomics">
        <title>Expression of sulfatases in Rhodopirellula baltica and the diversity of sulfatases in the genus Rhodopirellula.</title>
        <authorList>
            <person name="Wegner C.E."/>
            <person name="Richter-Heitmann T."/>
            <person name="Klindworth A."/>
            <person name="Klockow C."/>
            <person name="Richter M."/>
            <person name="Achstetter T."/>
            <person name="Glockner F.O."/>
            <person name="Harder J."/>
        </authorList>
    </citation>
    <scope>NUCLEOTIDE SEQUENCE [LARGE SCALE GENOMIC DNA]</scope>
    <source>
        <strain evidence="1 2">SH398</strain>
    </source>
</reference>